<feature type="transmembrane region" description="Helical" evidence="7">
    <location>
        <begin position="46"/>
        <end position="70"/>
    </location>
</feature>
<feature type="domain" description="ABC transmembrane type-1" evidence="8">
    <location>
        <begin position="47"/>
        <end position="232"/>
    </location>
</feature>
<feature type="transmembrane region" description="Helical" evidence="7">
    <location>
        <begin position="82"/>
        <end position="106"/>
    </location>
</feature>
<organism evidence="9 10">
    <name type="scientific">Eiseniibacteriota bacterium</name>
    <dbReference type="NCBI Taxonomy" id="2212470"/>
    <lineage>
        <taxon>Bacteria</taxon>
        <taxon>Candidatus Eiseniibacteriota</taxon>
    </lineage>
</organism>
<keyword evidence="5 7" id="KW-1133">Transmembrane helix</keyword>
<keyword evidence="6 7" id="KW-0472">Membrane</keyword>
<evidence type="ECO:0000256" key="4">
    <source>
        <dbReference type="ARBA" id="ARBA00022692"/>
    </source>
</evidence>
<evidence type="ECO:0000313" key="10">
    <source>
        <dbReference type="Proteomes" id="UP000319771"/>
    </source>
</evidence>
<dbReference type="Gene3D" id="1.10.3720.10">
    <property type="entry name" value="MetI-like"/>
    <property type="match status" value="1"/>
</dbReference>
<evidence type="ECO:0000256" key="3">
    <source>
        <dbReference type="ARBA" id="ARBA00022475"/>
    </source>
</evidence>
<accession>A0A538U0R4</accession>
<reference evidence="9 10" key="1">
    <citation type="journal article" date="2019" name="Nat. Microbiol.">
        <title>Mediterranean grassland soil C-N compound turnover is dependent on rainfall and depth, and is mediated by genomically divergent microorganisms.</title>
        <authorList>
            <person name="Diamond S."/>
            <person name="Andeer P.F."/>
            <person name="Li Z."/>
            <person name="Crits-Christoph A."/>
            <person name="Burstein D."/>
            <person name="Anantharaman K."/>
            <person name="Lane K.R."/>
            <person name="Thomas B.C."/>
            <person name="Pan C."/>
            <person name="Northen T.R."/>
            <person name="Banfield J.F."/>
        </authorList>
    </citation>
    <scope>NUCLEOTIDE SEQUENCE [LARGE SCALE GENOMIC DNA]</scope>
    <source>
        <strain evidence="9">WS_11</strain>
    </source>
</reference>
<evidence type="ECO:0000256" key="1">
    <source>
        <dbReference type="ARBA" id="ARBA00004651"/>
    </source>
</evidence>
<dbReference type="AlphaFoldDB" id="A0A538U0R4"/>
<evidence type="ECO:0000313" key="9">
    <source>
        <dbReference type="EMBL" id="TMQ69453.1"/>
    </source>
</evidence>
<proteinExistence type="inferred from homology"/>
<comment type="similarity">
    <text evidence="7">Belongs to the binding-protein-dependent transport system permease family.</text>
</comment>
<name>A0A538U0R4_UNCEI</name>
<dbReference type="InterPro" id="IPR035906">
    <property type="entry name" value="MetI-like_sf"/>
</dbReference>
<keyword evidence="4 7" id="KW-0812">Transmembrane</keyword>
<dbReference type="SUPFAM" id="SSF161098">
    <property type="entry name" value="MetI-like"/>
    <property type="match status" value="1"/>
</dbReference>
<feature type="transmembrane region" description="Helical" evidence="7">
    <location>
        <begin position="118"/>
        <end position="136"/>
    </location>
</feature>
<evidence type="ECO:0000256" key="6">
    <source>
        <dbReference type="ARBA" id="ARBA00023136"/>
    </source>
</evidence>
<evidence type="ECO:0000256" key="5">
    <source>
        <dbReference type="ARBA" id="ARBA00022989"/>
    </source>
</evidence>
<dbReference type="InterPro" id="IPR000515">
    <property type="entry name" value="MetI-like"/>
</dbReference>
<dbReference type="EMBL" id="VBPB01000308">
    <property type="protein sequence ID" value="TMQ69453.1"/>
    <property type="molecule type" value="Genomic_DNA"/>
</dbReference>
<dbReference type="GO" id="GO:0005886">
    <property type="term" value="C:plasma membrane"/>
    <property type="evidence" value="ECO:0007669"/>
    <property type="project" value="UniProtKB-SubCell"/>
</dbReference>
<evidence type="ECO:0000256" key="7">
    <source>
        <dbReference type="RuleBase" id="RU363032"/>
    </source>
</evidence>
<evidence type="ECO:0000259" key="8">
    <source>
        <dbReference type="PROSITE" id="PS50928"/>
    </source>
</evidence>
<sequence>MLLPFAWMVSISLAPQAGGSFLRALRGPWGIDHYRTLFAAAGLGRYLLNSALVATAVVTLNVTTAALVGYALGRRRVPGERWWTLGIVATLMLPKQVLMIPLYLVLARMHLLDTYGALILPFAVDAFSIFLVRQFVAALPLELEEAARVDGASDWLVFHRVVLPLLKPVLAVALIFVDSDRLRTLPVGLALLSQTEHSVDWGFLMAGSTVASLPVLAVFLLFQRRILSGLLAGAEK</sequence>
<keyword evidence="3" id="KW-1003">Cell membrane</keyword>
<dbReference type="PROSITE" id="PS50928">
    <property type="entry name" value="ABC_TM1"/>
    <property type="match status" value="1"/>
</dbReference>
<dbReference type="PANTHER" id="PTHR43744:SF12">
    <property type="entry name" value="ABC TRANSPORTER PERMEASE PROTEIN MG189-RELATED"/>
    <property type="match status" value="1"/>
</dbReference>
<keyword evidence="2 7" id="KW-0813">Transport</keyword>
<feature type="transmembrane region" description="Helical" evidence="7">
    <location>
        <begin position="157"/>
        <end position="177"/>
    </location>
</feature>
<dbReference type="GO" id="GO:0055085">
    <property type="term" value="P:transmembrane transport"/>
    <property type="evidence" value="ECO:0007669"/>
    <property type="project" value="InterPro"/>
</dbReference>
<comment type="caution">
    <text evidence="9">The sequence shown here is derived from an EMBL/GenBank/DDBJ whole genome shotgun (WGS) entry which is preliminary data.</text>
</comment>
<protein>
    <submittedName>
        <fullName evidence="9">Carbohydrate ABC transporter permease</fullName>
    </submittedName>
</protein>
<dbReference type="Pfam" id="PF00528">
    <property type="entry name" value="BPD_transp_1"/>
    <property type="match status" value="1"/>
</dbReference>
<dbReference type="CDD" id="cd06261">
    <property type="entry name" value="TM_PBP2"/>
    <property type="match status" value="1"/>
</dbReference>
<dbReference type="Proteomes" id="UP000319771">
    <property type="component" value="Unassembled WGS sequence"/>
</dbReference>
<evidence type="ECO:0000256" key="2">
    <source>
        <dbReference type="ARBA" id="ARBA00022448"/>
    </source>
</evidence>
<dbReference type="PANTHER" id="PTHR43744">
    <property type="entry name" value="ABC TRANSPORTER PERMEASE PROTEIN MG189-RELATED-RELATED"/>
    <property type="match status" value="1"/>
</dbReference>
<comment type="subcellular location">
    <subcellularLocation>
        <location evidence="1 7">Cell membrane</location>
        <topology evidence="1 7">Multi-pass membrane protein</topology>
    </subcellularLocation>
</comment>
<feature type="transmembrane region" description="Helical" evidence="7">
    <location>
        <begin position="201"/>
        <end position="222"/>
    </location>
</feature>
<gene>
    <name evidence="9" type="ORF">E6K81_14965</name>
</gene>